<feature type="compositionally biased region" description="Basic and acidic residues" evidence="7">
    <location>
        <begin position="27"/>
        <end position="38"/>
    </location>
</feature>
<dbReference type="GO" id="GO:0005524">
    <property type="term" value="F:ATP binding"/>
    <property type="evidence" value="ECO:0007669"/>
    <property type="project" value="UniProtKB-UniRule"/>
</dbReference>
<dbReference type="InterPro" id="IPR036961">
    <property type="entry name" value="Kinesin_motor_dom_sf"/>
</dbReference>
<organism evidence="9">
    <name type="scientific">Noctiluca scintillans</name>
    <name type="common">Sea sparkle</name>
    <name type="synonym">Red tide dinoflagellate</name>
    <dbReference type="NCBI Taxonomy" id="2966"/>
    <lineage>
        <taxon>Eukaryota</taxon>
        <taxon>Sar</taxon>
        <taxon>Alveolata</taxon>
        <taxon>Dinophyceae</taxon>
        <taxon>Noctilucales</taxon>
        <taxon>Noctilucaceae</taxon>
        <taxon>Noctiluca</taxon>
    </lineage>
</organism>
<name>A0A7S1A912_NOCSC</name>
<keyword evidence="3 5" id="KW-0067">ATP-binding</keyword>
<dbReference type="GO" id="GO:0008017">
    <property type="term" value="F:microtubule binding"/>
    <property type="evidence" value="ECO:0007669"/>
    <property type="project" value="InterPro"/>
</dbReference>
<dbReference type="Pfam" id="PF00225">
    <property type="entry name" value="Kinesin"/>
    <property type="match status" value="1"/>
</dbReference>
<dbReference type="InterPro" id="IPR027640">
    <property type="entry name" value="Kinesin-like_fam"/>
</dbReference>
<dbReference type="AlphaFoldDB" id="A0A7S1A912"/>
<feature type="coiled-coil region" evidence="6">
    <location>
        <begin position="86"/>
        <end position="155"/>
    </location>
</feature>
<evidence type="ECO:0000256" key="5">
    <source>
        <dbReference type="PROSITE-ProRule" id="PRU00283"/>
    </source>
</evidence>
<keyword evidence="1" id="KW-0493">Microtubule</keyword>
<sequence length="678" mass="74696">MAQGALLAPLGRPMALSMPMLSTFSSPRRDRNSLHEAPPEASRPKPIGKAGHAAVAEAILREIDARLVEDLRASVDVRRNGMVQQETDLRAELARTTSRARELEQKNSELVLVLQATKLERDHARNAVMQFSRGLVEAKQQADRERKEHSACQQKTHDLHQELLAVDAERKRLTDTVAEYQAALTSQSTALRQVTSQLETEREQLGELMTTKSKELERLAEEKCALQVECRSFQEHSGTDNQEQLRTIASLEAMVDKLSRHQGDTAHLQFKVQSLEKELVSAELSRRELHNSIQELKGNIRVCCRVRPALENNEYALQFPGPNRLLLSQGGESFGFGFDIIFGEATTQAEVFNEVDGLVQSALDGYKVCIFAYGQTGSGKTHTMLGGEDPERLGLIPRSLRKILQASQTMRANGWTWCLQASFIEIYNEGFRDLLRGGDTVGPAGHVIMHDDTWGTVVTNVTCVEVNSMEEIGALMAKAKKQQVVGFTDMNEVSSRSHSVFVMYLRGNNRELGTELHGALHLVDLAGSERLAKSGSTGDRLKETQNINRSLSSLADVFAAKAEGRAHVPFRNSKLTHLMEPCLSGQGKTLMLVHVGPEANNAHETLCTLRFAKQVSQCDTGGKPKRHMKNVAAKAQSASTHSETSPGSPSCRLGRRSSRGTSRSRSASVTRATCKSSS</sequence>
<dbReference type="PANTHER" id="PTHR47972:SF45">
    <property type="entry name" value="PROTEIN CLARET SEGREGATIONAL"/>
    <property type="match status" value="1"/>
</dbReference>
<comment type="similarity">
    <text evidence="5">Belongs to the TRAFAC class myosin-kinesin ATPase superfamily. Kinesin family.</text>
</comment>
<feature type="region of interest" description="Disordered" evidence="7">
    <location>
        <begin position="22"/>
        <end position="50"/>
    </location>
</feature>
<dbReference type="GO" id="GO:0007018">
    <property type="term" value="P:microtubule-based movement"/>
    <property type="evidence" value="ECO:0007669"/>
    <property type="project" value="InterPro"/>
</dbReference>
<feature type="coiled-coil region" evidence="6">
    <location>
        <begin position="202"/>
        <end position="292"/>
    </location>
</feature>
<feature type="domain" description="Kinesin motor" evidence="8">
    <location>
        <begin position="299"/>
        <end position="618"/>
    </location>
</feature>
<dbReference type="InterPro" id="IPR027417">
    <property type="entry name" value="P-loop_NTPase"/>
</dbReference>
<dbReference type="GO" id="GO:0005874">
    <property type="term" value="C:microtubule"/>
    <property type="evidence" value="ECO:0007669"/>
    <property type="project" value="UniProtKB-KW"/>
</dbReference>
<evidence type="ECO:0000259" key="8">
    <source>
        <dbReference type="PROSITE" id="PS50067"/>
    </source>
</evidence>
<keyword evidence="4 5" id="KW-0505">Motor protein</keyword>
<protein>
    <recommendedName>
        <fullName evidence="8">Kinesin motor domain-containing protein</fullName>
    </recommendedName>
</protein>
<evidence type="ECO:0000256" key="2">
    <source>
        <dbReference type="ARBA" id="ARBA00022741"/>
    </source>
</evidence>
<keyword evidence="6" id="KW-0175">Coiled coil</keyword>
<evidence type="ECO:0000256" key="6">
    <source>
        <dbReference type="SAM" id="Coils"/>
    </source>
</evidence>
<gene>
    <name evidence="9" type="ORF">NSCI0253_LOCUS20842</name>
</gene>
<dbReference type="Gene3D" id="3.40.850.10">
    <property type="entry name" value="Kinesin motor domain"/>
    <property type="match status" value="1"/>
</dbReference>
<feature type="compositionally biased region" description="Low complexity" evidence="7">
    <location>
        <begin position="659"/>
        <end position="678"/>
    </location>
</feature>
<evidence type="ECO:0000313" key="9">
    <source>
        <dbReference type="EMBL" id="CAD8846492.1"/>
    </source>
</evidence>
<dbReference type="SMART" id="SM00129">
    <property type="entry name" value="KISc"/>
    <property type="match status" value="1"/>
</dbReference>
<dbReference type="PRINTS" id="PR00380">
    <property type="entry name" value="KINESINHEAVY"/>
</dbReference>
<dbReference type="GO" id="GO:0003777">
    <property type="term" value="F:microtubule motor activity"/>
    <property type="evidence" value="ECO:0007669"/>
    <property type="project" value="InterPro"/>
</dbReference>
<dbReference type="InterPro" id="IPR001752">
    <property type="entry name" value="Kinesin_motor_dom"/>
</dbReference>
<feature type="region of interest" description="Disordered" evidence="7">
    <location>
        <begin position="619"/>
        <end position="678"/>
    </location>
</feature>
<dbReference type="PROSITE" id="PS50067">
    <property type="entry name" value="KINESIN_MOTOR_2"/>
    <property type="match status" value="1"/>
</dbReference>
<dbReference type="PANTHER" id="PTHR47972">
    <property type="entry name" value="KINESIN-LIKE PROTEIN KLP-3"/>
    <property type="match status" value="1"/>
</dbReference>
<dbReference type="SUPFAM" id="SSF52540">
    <property type="entry name" value="P-loop containing nucleoside triphosphate hydrolases"/>
    <property type="match status" value="1"/>
</dbReference>
<evidence type="ECO:0000256" key="4">
    <source>
        <dbReference type="ARBA" id="ARBA00023175"/>
    </source>
</evidence>
<keyword evidence="2 5" id="KW-0547">Nucleotide-binding</keyword>
<evidence type="ECO:0000256" key="3">
    <source>
        <dbReference type="ARBA" id="ARBA00022840"/>
    </source>
</evidence>
<evidence type="ECO:0000256" key="1">
    <source>
        <dbReference type="ARBA" id="ARBA00022701"/>
    </source>
</evidence>
<proteinExistence type="inferred from homology"/>
<accession>A0A7S1A912</accession>
<dbReference type="EMBL" id="HBFQ01029546">
    <property type="protein sequence ID" value="CAD8846492.1"/>
    <property type="molecule type" value="Transcribed_RNA"/>
</dbReference>
<reference evidence="9" key="1">
    <citation type="submission" date="2021-01" db="EMBL/GenBank/DDBJ databases">
        <authorList>
            <person name="Corre E."/>
            <person name="Pelletier E."/>
            <person name="Niang G."/>
            <person name="Scheremetjew M."/>
            <person name="Finn R."/>
            <person name="Kale V."/>
            <person name="Holt S."/>
            <person name="Cochrane G."/>
            <person name="Meng A."/>
            <person name="Brown T."/>
            <person name="Cohen L."/>
        </authorList>
    </citation>
    <scope>NUCLEOTIDE SEQUENCE</scope>
</reference>
<evidence type="ECO:0000256" key="7">
    <source>
        <dbReference type="SAM" id="MobiDB-lite"/>
    </source>
</evidence>
<feature type="binding site" evidence="5">
    <location>
        <begin position="374"/>
        <end position="381"/>
    </location>
    <ligand>
        <name>ATP</name>
        <dbReference type="ChEBI" id="CHEBI:30616"/>
    </ligand>
</feature>